<evidence type="ECO:0000256" key="3">
    <source>
        <dbReference type="ARBA" id="ARBA00023242"/>
    </source>
</evidence>
<accession>A0A7J7DP93</accession>
<dbReference type="InterPro" id="IPR044522">
    <property type="entry name" value="TSO1-like"/>
</dbReference>
<comment type="similarity">
    <text evidence="2">Belongs to the lin-54 family.</text>
</comment>
<dbReference type="GO" id="GO:0005634">
    <property type="term" value="C:nucleus"/>
    <property type="evidence" value="ECO:0007669"/>
    <property type="project" value="UniProtKB-SubCell"/>
</dbReference>
<evidence type="ECO:0000313" key="7">
    <source>
        <dbReference type="Proteomes" id="UP000593562"/>
    </source>
</evidence>
<gene>
    <name evidence="6" type="ORF">HS088_TW04G00153</name>
</gene>
<dbReference type="PANTHER" id="PTHR46159">
    <property type="entry name" value="PROTEIN TESMIN/TSO1-LIKE CXC 2"/>
    <property type="match status" value="1"/>
</dbReference>
<feature type="compositionally biased region" description="Polar residues" evidence="4">
    <location>
        <begin position="727"/>
        <end position="742"/>
    </location>
</feature>
<keyword evidence="7" id="KW-1185">Reference proteome</keyword>
<dbReference type="PROSITE" id="PS51634">
    <property type="entry name" value="CRC"/>
    <property type="match status" value="1"/>
</dbReference>
<evidence type="ECO:0000256" key="1">
    <source>
        <dbReference type="ARBA" id="ARBA00004123"/>
    </source>
</evidence>
<dbReference type="EMBL" id="JAAARO010000004">
    <property type="protein sequence ID" value="KAF5748202.1"/>
    <property type="molecule type" value="Genomic_DNA"/>
</dbReference>
<feature type="compositionally biased region" description="Low complexity" evidence="4">
    <location>
        <begin position="176"/>
        <end position="187"/>
    </location>
</feature>
<feature type="region of interest" description="Disordered" evidence="4">
    <location>
        <begin position="1"/>
        <end position="46"/>
    </location>
</feature>
<protein>
    <submittedName>
        <fullName evidence="6">CRC domain-containing protein TSO1-like isoform X1</fullName>
    </submittedName>
</protein>
<evidence type="ECO:0000256" key="4">
    <source>
        <dbReference type="SAM" id="MobiDB-lite"/>
    </source>
</evidence>
<evidence type="ECO:0000259" key="5">
    <source>
        <dbReference type="PROSITE" id="PS51634"/>
    </source>
</evidence>
<feature type="region of interest" description="Disordered" evidence="4">
    <location>
        <begin position="151"/>
        <end position="195"/>
    </location>
</feature>
<dbReference type="InterPro" id="IPR005172">
    <property type="entry name" value="CRC"/>
</dbReference>
<comment type="subcellular location">
    <subcellularLocation>
        <location evidence="1">Nucleus</location>
    </subcellularLocation>
</comment>
<evidence type="ECO:0000313" key="6">
    <source>
        <dbReference type="EMBL" id="KAF5748202.1"/>
    </source>
</evidence>
<dbReference type="InParanoid" id="A0A7J7DP93"/>
<feature type="domain" description="CRC" evidence="5">
    <location>
        <begin position="369"/>
        <end position="496"/>
    </location>
</feature>
<name>A0A7J7DP93_TRIWF</name>
<dbReference type="InterPro" id="IPR033467">
    <property type="entry name" value="Tesmin/TSO1-like_CXC"/>
</dbReference>
<proteinExistence type="inferred from homology"/>
<dbReference type="Pfam" id="PF03638">
    <property type="entry name" value="TCR"/>
    <property type="match status" value="2"/>
</dbReference>
<dbReference type="PANTHER" id="PTHR46159:SF6">
    <property type="entry name" value="OS12G0605300 PROTEIN"/>
    <property type="match status" value="1"/>
</dbReference>
<reference evidence="6 7" key="1">
    <citation type="journal article" date="2020" name="Nat. Commun.">
        <title>Genome of Tripterygium wilfordii and identification of cytochrome P450 involved in triptolide biosynthesis.</title>
        <authorList>
            <person name="Tu L."/>
            <person name="Su P."/>
            <person name="Zhang Z."/>
            <person name="Gao L."/>
            <person name="Wang J."/>
            <person name="Hu T."/>
            <person name="Zhou J."/>
            <person name="Zhang Y."/>
            <person name="Zhao Y."/>
            <person name="Liu Y."/>
            <person name="Song Y."/>
            <person name="Tong Y."/>
            <person name="Lu Y."/>
            <person name="Yang J."/>
            <person name="Xu C."/>
            <person name="Jia M."/>
            <person name="Peters R.J."/>
            <person name="Huang L."/>
            <person name="Gao W."/>
        </authorList>
    </citation>
    <scope>NUCLEOTIDE SEQUENCE [LARGE SCALE GENOMIC DNA]</scope>
    <source>
        <strain evidence="7">cv. XIE 37</strain>
        <tissue evidence="6">Leaf</tissue>
    </source>
</reference>
<comment type="caution">
    <text evidence="6">The sequence shown here is derived from an EMBL/GenBank/DDBJ whole genome shotgun (WGS) entry which is preliminary data.</text>
</comment>
<sequence>MDTKTLPDHSGSSSGGVDEYLVDPVEVDHANSSYSDSSKLEQSDGLLASNELKNNLISDGNESGLSMANVSKKQQIEISGVQNVGGSNQDKCDCSPQLLPEQKQIVPTIEDYGGNARASTGGPVENAMQHDYEASQNQHSISRRCLQFGEARPKSTLSSTSSSDPQNNITSTRQPLSAMELESSEASHVNSNTTSSKRLLVSLSQPMSTMVPPRHRGNFPFTISKPSGIGLHLNSIVNNVPVGCSATVRMKLADNNMSGLGMRSASGTSCFLPQNVKSSSGSSSLVEKVSDINEDMMFRSDASIAAGSTPSETLHPMESLKPLVEYYATPLSKMKVNVEHVHNFEEIKQPSPRKKRQMKKSSSTLDGDGCKRCNCKKTKCLKLYCDCFAAGIYCAEPCSCQGCFNRPEYEETVLETRQQIQSRNPLAFAPKIVKRVTEFPSNNAEEGNGSTPSSARHKKGCNCKKSMCQKKYCECYQANVGCSSGCRCEGCKNVYGRKEEYGLSEEMISNSGTEERLADTFDDRLEMVATEQDFLLAELYDSHHHTPLTPLFRGSDHGKDAPKLRLTSSRYLPSPESELTILSSYAKPMRSLGNTDSHDVFLDRSKGILDENSYGQETDYHNSEMVDQFSPRCDSLVDMSNLSPLPNPSMVMSSASSKTMGWTNVSRLQPCTGSSRYPSGGSLRWRCSPISSMTQLCETKDHERVDTDNRYYDIFDDDTPEILKDASTPNKSVKVRSPNQKRVSPPHTRMQALGSSSSGGGLKSGRKFILQAVPSFPSLTPCIDSKGGANQKESDV</sequence>
<feature type="region of interest" description="Disordered" evidence="4">
    <location>
        <begin position="720"/>
        <end position="766"/>
    </location>
</feature>
<organism evidence="6 7">
    <name type="scientific">Tripterygium wilfordii</name>
    <name type="common">Thunder God vine</name>
    <dbReference type="NCBI Taxonomy" id="458696"/>
    <lineage>
        <taxon>Eukaryota</taxon>
        <taxon>Viridiplantae</taxon>
        <taxon>Streptophyta</taxon>
        <taxon>Embryophyta</taxon>
        <taxon>Tracheophyta</taxon>
        <taxon>Spermatophyta</taxon>
        <taxon>Magnoliopsida</taxon>
        <taxon>eudicotyledons</taxon>
        <taxon>Gunneridae</taxon>
        <taxon>Pentapetalae</taxon>
        <taxon>rosids</taxon>
        <taxon>fabids</taxon>
        <taxon>Celastrales</taxon>
        <taxon>Celastraceae</taxon>
        <taxon>Tripterygium</taxon>
    </lineage>
</organism>
<dbReference type="AlphaFoldDB" id="A0A7J7DP93"/>
<feature type="compositionally biased region" description="Polar residues" evidence="4">
    <location>
        <begin position="164"/>
        <end position="175"/>
    </location>
</feature>
<dbReference type="Proteomes" id="UP000593562">
    <property type="component" value="Unassembled WGS sequence"/>
</dbReference>
<dbReference type="GO" id="GO:0003700">
    <property type="term" value="F:DNA-binding transcription factor activity"/>
    <property type="evidence" value="ECO:0007669"/>
    <property type="project" value="InterPro"/>
</dbReference>
<dbReference type="SMART" id="SM01114">
    <property type="entry name" value="CXC"/>
    <property type="match status" value="2"/>
</dbReference>
<feature type="region of interest" description="Disordered" evidence="4">
    <location>
        <begin position="348"/>
        <end position="368"/>
    </location>
</feature>
<feature type="region of interest" description="Disordered" evidence="4">
    <location>
        <begin position="777"/>
        <end position="796"/>
    </location>
</feature>
<evidence type="ECO:0000256" key="2">
    <source>
        <dbReference type="ARBA" id="ARBA00007267"/>
    </source>
</evidence>
<keyword evidence="3" id="KW-0539">Nucleus</keyword>